<dbReference type="EMBL" id="JAVDQG010000004">
    <property type="protein sequence ID" value="MDR6226230.1"/>
    <property type="molecule type" value="Genomic_DNA"/>
</dbReference>
<dbReference type="Pfam" id="PF09580">
    <property type="entry name" value="Spore_YhcN_YlaJ"/>
    <property type="match status" value="1"/>
</dbReference>
<proteinExistence type="predicted"/>
<feature type="compositionally biased region" description="Basic and acidic residues" evidence="1">
    <location>
        <begin position="188"/>
        <end position="198"/>
    </location>
</feature>
<keyword evidence="2" id="KW-0732">Signal</keyword>
<evidence type="ECO:0000313" key="3">
    <source>
        <dbReference type="EMBL" id="MDR6226230.1"/>
    </source>
</evidence>
<sequence length="224" mass="25150">MMKRLIVILFVCLWMTTSCAPAARPDNGYNESLYREPEGAMEYVRDDRRFRGAQFDMIGYSRQTGNEMYNATDGGAVPGPDVYIDRNVLARHIAFLTTKLPQIDDAAVLVTDDQVLIGVTGREGKPDEDTLYEAKRTALSLTPRYFKIHVTGDPEARSQIMNIGSQAGTARATLNGQEMEELLERMGADTPLDQRFEREDEPFSQGKRPMTHKRMTPSAGELSH</sequence>
<dbReference type="Proteomes" id="UP001185012">
    <property type="component" value="Unassembled WGS sequence"/>
</dbReference>
<feature type="signal peptide" evidence="2">
    <location>
        <begin position="1"/>
        <end position="22"/>
    </location>
</feature>
<gene>
    <name evidence="3" type="ORF">JOE21_002236</name>
</gene>
<dbReference type="PROSITE" id="PS51257">
    <property type="entry name" value="PROKAR_LIPOPROTEIN"/>
    <property type="match status" value="1"/>
</dbReference>
<evidence type="ECO:0000256" key="1">
    <source>
        <dbReference type="SAM" id="MobiDB-lite"/>
    </source>
</evidence>
<organism evidence="3 4">
    <name type="scientific">Desmospora profundinema</name>
    <dbReference type="NCBI Taxonomy" id="1571184"/>
    <lineage>
        <taxon>Bacteria</taxon>
        <taxon>Bacillati</taxon>
        <taxon>Bacillota</taxon>
        <taxon>Bacilli</taxon>
        <taxon>Bacillales</taxon>
        <taxon>Thermoactinomycetaceae</taxon>
        <taxon>Desmospora</taxon>
    </lineage>
</organism>
<protein>
    <submittedName>
        <fullName evidence="3">Uncharacterized protein</fullName>
    </submittedName>
</protein>
<evidence type="ECO:0000313" key="4">
    <source>
        <dbReference type="Proteomes" id="UP001185012"/>
    </source>
</evidence>
<feature type="chain" id="PRO_5047414751" evidence="2">
    <location>
        <begin position="23"/>
        <end position="224"/>
    </location>
</feature>
<feature type="region of interest" description="Disordered" evidence="1">
    <location>
        <begin position="188"/>
        <end position="224"/>
    </location>
</feature>
<comment type="caution">
    <text evidence="3">The sequence shown here is derived from an EMBL/GenBank/DDBJ whole genome shotgun (WGS) entry which is preliminary data.</text>
</comment>
<accession>A0ABU1IN67</accession>
<name>A0ABU1IN67_9BACL</name>
<reference evidence="3 4" key="1">
    <citation type="submission" date="2023-07" db="EMBL/GenBank/DDBJ databases">
        <title>Genomic Encyclopedia of Type Strains, Phase IV (KMG-IV): sequencing the most valuable type-strain genomes for metagenomic binning, comparative biology and taxonomic classification.</title>
        <authorList>
            <person name="Goeker M."/>
        </authorList>
    </citation>
    <scope>NUCLEOTIDE SEQUENCE [LARGE SCALE GENOMIC DNA]</scope>
    <source>
        <strain evidence="3 4">DSM 45903</strain>
    </source>
</reference>
<dbReference type="InterPro" id="IPR019076">
    <property type="entry name" value="Spore_lipoprot_YhcN/YlaJ-like"/>
</dbReference>
<evidence type="ECO:0000256" key="2">
    <source>
        <dbReference type="SAM" id="SignalP"/>
    </source>
</evidence>
<keyword evidence="4" id="KW-1185">Reference proteome</keyword>